<gene>
    <name evidence="2" type="ORF">NCTC10797_02255</name>
</gene>
<sequence>MNSTVCASVCRQARWRGARGPAAGAFAATMLLAAVGCAGGGNEGPDLSTPPSNVRWEPFQGVALPHTDEGPARETDGAATGFDHSPPGAAVAAITHTVRLSVATDSQWPKVVAAEVLPGPGKDEWVVNRLLLSITGPASPEYAPRLLGYKITGYTDERSTVDVYTEYSDSSMAVNHTVVEWFGEDWRLRLPDPDSTEPAVDDIDELPSDIVILEAPQ</sequence>
<dbReference type="AlphaFoldDB" id="A0A4U8W9T0"/>
<feature type="domain" description="DUF8175" evidence="1">
    <location>
        <begin position="40"/>
        <end position="202"/>
    </location>
</feature>
<dbReference type="InterPro" id="IPR058488">
    <property type="entry name" value="DUF8175"/>
</dbReference>
<organism evidence="2 3">
    <name type="scientific">Nocardia cyriacigeorgica</name>
    <dbReference type="NCBI Taxonomy" id="135487"/>
    <lineage>
        <taxon>Bacteria</taxon>
        <taxon>Bacillati</taxon>
        <taxon>Actinomycetota</taxon>
        <taxon>Actinomycetes</taxon>
        <taxon>Mycobacteriales</taxon>
        <taxon>Nocardiaceae</taxon>
        <taxon>Nocardia</taxon>
    </lineage>
</organism>
<dbReference type="Pfam" id="PF26526">
    <property type="entry name" value="DUF8175"/>
    <property type="match status" value="1"/>
</dbReference>
<protein>
    <recommendedName>
        <fullName evidence="1">DUF8175 domain-containing protein</fullName>
    </recommendedName>
</protein>
<evidence type="ECO:0000313" key="2">
    <source>
        <dbReference type="EMBL" id="VFA98488.1"/>
    </source>
</evidence>
<dbReference type="RefSeq" id="WP_232052136.1">
    <property type="nucleotide sequence ID" value="NZ_JARWOB010000040.1"/>
</dbReference>
<dbReference type="EMBL" id="LR215973">
    <property type="protein sequence ID" value="VFA98488.1"/>
    <property type="molecule type" value="Genomic_DNA"/>
</dbReference>
<reference evidence="2 3" key="1">
    <citation type="submission" date="2019-02" db="EMBL/GenBank/DDBJ databases">
        <authorList>
            <consortium name="Pathogen Informatics"/>
        </authorList>
    </citation>
    <scope>NUCLEOTIDE SEQUENCE [LARGE SCALE GENOMIC DNA]</scope>
    <source>
        <strain evidence="2 3">3012STDY6756504</strain>
    </source>
</reference>
<proteinExistence type="predicted"/>
<accession>A0A4U8W9T0</accession>
<dbReference type="Proteomes" id="UP000290439">
    <property type="component" value="Chromosome"/>
</dbReference>
<evidence type="ECO:0000259" key="1">
    <source>
        <dbReference type="Pfam" id="PF26526"/>
    </source>
</evidence>
<evidence type="ECO:0000313" key="3">
    <source>
        <dbReference type="Proteomes" id="UP000290439"/>
    </source>
</evidence>
<name>A0A4U8W9T0_9NOCA</name>